<keyword evidence="4 10" id="KW-0963">Cytoplasm</keyword>
<gene>
    <name evidence="10 14" type="primary">grpE</name>
    <name evidence="14" type="ORF">FJM67_09840</name>
</gene>
<dbReference type="PRINTS" id="PR00773">
    <property type="entry name" value="GRPEPROTEIN"/>
</dbReference>
<evidence type="ECO:0000256" key="9">
    <source>
        <dbReference type="ARBA" id="ARBA00076414"/>
    </source>
</evidence>
<dbReference type="Pfam" id="PF01025">
    <property type="entry name" value="GrpE"/>
    <property type="match status" value="1"/>
</dbReference>
<dbReference type="NCBIfam" id="NF010748">
    <property type="entry name" value="PRK14150.1"/>
    <property type="match status" value="1"/>
</dbReference>
<sequence length="188" mass="20825">MSEQATNQNQEVELDVTNEEQQQAPDVELEQADPVVEEQSDELAKALEDVALYKEAALRAQAEAQNVRRRAEADVEKAHKFALEKFAKSVITVADNLERALASSDNQEDPMREGVELTLKDLIETLSRFDVVAVNPEGEPFNPELHQAMTMVPNPNLEPNTVMDVVQKGYTLNGRLLRPAMVVVSSAA</sequence>
<dbReference type="OrthoDB" id="9789811at2"/>
<dbReference type="EMBL" id="VFRR01000017">
    <property type="protein sequence ID" value="TPE50860.1"/>
    <property type="molecule type" value="Genomic_DNA"/>
</dbReference>
<comment type="caution">
    <text evidence="14">The sequence shown here is derived from an EMBL/GenBank/DDBJ whole genome shotgun (WGS) entry which is preliminary data.</text>
</comment>
<evidence type="ECO:0000256" key="10">
    <source>
        <dbReference type="HAMAP-Rule" id="MF_01151"/>
    </source>
</evidence>
<dbReference type="RefSeq" id="WP_140588880.1">
    <property type="nucleotide sequence ID" value="NZ_VFRR01000017.1"/>
</dbReference>
<feature type="compositionally biased region" description="Acidic residues" evidence="13">
    <location>
        <begin position="27"/>
        <end position="38"/>
    </location>
</feature>
<dbReference type="SUPFAM" id="SSF51064">
    <property type="entry name" value="Head domain of nucleotide exchange factor GrpE"/>
    <property type="match status" value="1"/>
</dbReference>
<comment type="subunit">
    <text evidence="3 10">Homodimer.</text>
</comment>
<evidence type="ECO:0000256" key="7">
    <source>
        <dbReference type="ARBA" id="ARBA00053401"/>
    </source>
</evidence>
<name>A0A501WR66_9GAMM</name>
<evidence type="ECO:0000256" key="13">
    <source>
        <dbReference type="SAM" id="MobiDB-lite"/>
    </source>
</evidence>
<dbReference type="PANTHER" id="PTHR21237:SF23">
    <property type="entry name" value="GRPE PROTEIN HOMOLOG, MITOCHONDRIAL"/>
    <property type="match status" value="1"/>
</dbReference>
<dbReference type="Gene3D" id="2.30.22.10">
    <property type="entry name" value="Head domain of nucleotide exchange factor GrpE"/>
    <property type="match status" value="1"/>
</dbReference>
<proteinExistence type="inferred from homology"/>
<accession>A0A501WR66</accession>
<dbReference type="Proteomes" id="UP000315901">
    <property type="component" value="Unassembled WGS sequence"/>
</dbReference>
<dbReference type="GO" id="GO:0000774">
    <property type="term" value="F:adenyl-nucleotide exchange factor activity"/>
    <property type="evidence" value="ECO:0007669"/>
    <property type="project" value="InterPro"/>
</dbReference>
<dbReference type="NCBIfam" id="NF010738">
    <property type="entry name" value="PRK14140.1"/>
    <property type="match status" value="1"/>
</dbReference>
<dbReference type="GO" id="GO:0051082">
    <property type="term" value="F:unfolded protein binding"/>
    <property type="evidence" value="ECO:0007669"/>
    <property type="project" value="TreeGrafter"/>
</dbReference>
<dbReference type="PANTHER" id="PTHR21237">
    <property type="entry name" value="GRPE PROTEIN"/>
    <property type="match status" value="1"/>
</dbReference>
<organism evidence="14 15">
    <name type="scientific">Maribrevibacterium harenarium</name>
    <dbReference type="NCBI Taxonomy" id="2589817"/>
    <lineage>
        <taxon>Bacteria</taxon>
        <taxon>Pseudomonadati</taxon>
        <taxon>Pseudomonadota</taxon>
        <taxon>Gammaproteobacteria</taxon>
        <taxon>Oceanospirillales</taxon>
        <taxon>Oceanospirillaceae</taxon>
        <taxon>Maribrevibacterium</taxon>
    </lineage>
</organism>
<evidence type="ECO:0000256" key="3">
    <source>
        <dbReference type="ARBA" id="ARBA00011738"/>
    </source>
</evidence>
<evidence type="ECO:0000256" key="6">
    <source>
        <dbReference type="ARBA" id="ARBA00023186"/>
    </source>
</evidence>
<keyword evidence="15" id="KW-1185">Reference proteome</keyword>
<keyword evidence="5 10" id="KW-0346">Stress response</keyword>
<comment type="function">
    <text evidence="7 10 11">Participates actively in the response to hyperosmotic and heat shock by preventing the aggregation of stress-denatured proteins, in association with DnaK and GrpE. It is the nucleotide exchange factor for DnaK and may function as a thermosensor. Unfolded proteins bind initially to DnaJ; upon interaction with the DnaJ-bound protein, DnaK hydrolyzes its bound ATP, resulting in the formation of a stable complex. GrpE releases ADP from DnaK; ATP binding to DnaK triggers the release of the substrate protein, thus completing the reaction cycle. Several rounds of ATP-dependent interactions between DnaJ, DnaK and GrpE are required for fully efficient folding.</text>
</comment>
<evidence type="ECO:0000256" key="2">
    <source>
        <dbReference type="ARBA" id="ARBA00009054"/>
    </source>
</evidence>
<evidence type="ECO:0000256" key="11">
    <source>
        <dbReference type="RuleBase" id="RU000639"/>
    </source>
</evidence>
<feature type="region of interest" description="Disordered" evidence="13">
    <location>
        <begin position="1"/>
        <end position="38"/>
    </location>
</feature>
<keyword evidence="6 10" id="KW-0143">Chaperone</keyword>
<dbReference type="GO" id="GO:0051087">
    <property type="term" value="F:protein-folding chaperone binding"/>
    <property type="evidence" value="ECO:0007669"/>
    <property type="project" value="InterPro"/>
</dbReference>
<dbReference type="HAMAP" id="MF_01151">
    <property type="entry name" value="GrpE"/>
    <property type="match status" value="1"/>
</dbReference>
<evidence type="ECO:0000256" key="12">
    <source>
        <dbReference type="RuleBase" id="RU004478"/>
    </source>
</evidence>
<dbReference type="GO" id="GO:0005829">
    <property type="term" value="C:cytosol"/>
    <property type="evidence" value="ECO:0007669"/>
    <property type="project" value="TreeGrafter"/>
</dbReference>
<evidence type="ECO:0000313" key="15">
    <source>
        <dbReference type="Proteomes" id="UP000315901"/>
    </source>
</evidence>
<evidence type="ECO:0000256" key="8">
    <source>
        <dbReference type="ARBA" id="ARBA00072274"/>
    </source>
</evidence>
<feature type="compositionally biased region" description="Polar residues" evidence="13">
    <location>
        <begin position="1"/>
        <end position="11"/>
    </location>
</feature>
<dbReference type="PROSITE" id="PS01071">
    <property type="entry name" value="GRPE"/>
    <property type="match status" value="1"/>
</dbReference>
<evidence type="ECO:0000256" key="5">
    <source>
        <dbReference type="ARBA" id="ARBA00023016"/>
    </source>
</evidence>
<dbReference type="GO" id="GO:0042803">
    <property type="term" value="F:protein homodimerization activity"/>
    <property type="evidence" value="ECO:0007669"/>
    <property type="project" value="InterPro"/>
</dbReference>
<dbReference type="FunFam" id="2.30.22.10:FF:000001">
    <property type="entry name" value="Protein GrpE"/>
    <property type="match status" value="1"/>
</dbReference>
<protein>
    <recommendedName>
        <fullName evidence="8 10">Protein GrpE</fullName>
    </recommendedName>
    <alternativeName>
        <fullName evidence="9 10">HSP-70 cofactor</fullName>
    </alternativeName>
</protein>
<evidence type="ECO:0000313" key="14">
    <source>
        <dbReference type="EMBL" id="TPE50860.1"/>
    </source>
</evidence>
<dbReference type="AlphaFoldDB" id="A0A501WR66"/>
<comment type="similarity">
    <text evidence="2 10 12">Belongs to the GrpE family.</text>
</comment>
<dbReference type="Gene3D" id="3.90.20.20">
    <property type="match status" value="1"/>
</dbReference>
<dbReference type="InterPro" id="IPR013805">
    <property type="entry name" value="GrpE_CC"/>
</dbReference>
<dbReference type="InterPro" id="IPR000740">
    <property type="entry name" value="GrpE"/>
</dbReference>
<comment type="subcellular location">
    <subcellularLocation>
        <location evidence="1 10">Cytoplasm</location>
    </subcellularLocation>
</comment>
<evidence type="ECO:0000256" key="4">
    <source>
        <dbReference type="ARBA" id="ARBA00022490"/>
    </source>
</evidence>
<dbReference type="InterPro" id="IPR009012">
    <property type="entry name" value="GrpE_head"/>
</dbReference>
<dbReference type="NCBIfam" id="NF010737">
    <property type="entry name" value="PRK14139.1"/>
    <property type="match status" value="1"/>
</dbReference>
<reference evidence="14 15" key="1">
    <citation type="submission" date="2019-06" db="EMBL/GenBank/DDBJ databases">
        <title>A novel bacterium of genus Marinomonas, isolated from coastal sand.</title>
        <authorList>
            <person name="Huang H."/>
            <person name="Mo K."/>
            <person name="Hu Y."/>
        </authorList>
    </citation>
    <scope>NUCLEOTIDE SEQUENCE [LARGE SCALE GENOMIC DNA]</scope>
    <source>
        <strain evidence="14 15">HB171799</strain>
    </source>
</reference>
<dbReference type="CDD" id="cd00446">
    <property type="entry name" value="GrpE"/>
    <property type="match status" value="1"/>
</dbReference>
<evidence type="ECO:0000256" key="1">
    <source>
        <dbReference type="ARBA" id="ARBA00004496"/>
    </source>
</evidence>
<dbReference type="GO" id="GO:0006457">
    <property type="term" value="P:protein folding"/>
    <property type="evidence" value="ECO:0007669"/>
    <property type="project" value="InterPro"/>
</dbReference>
<dbReference type="SUPFAM" id="SSF58014">
    <property type="entry name" value="Coiled-coil domain of nucleotide exchange factor GrpE"/>
    <property type="match status" value="1"/>
</dbReference>